<gene>
    <name evidence="1" type="ORF">AVEN_39962-2_1</name>
</gene>
<proteinExistence type="predicted"/>
<accession>A0A4Y2JRP6</accession>
<evidence type="ECO:0000313" key="2">
    <source>
        <dbReference type="Proteomes" id="UP000499080"/>
    </source>
</evidence>
<comment type="caution">
    <text evidence="1">The sequence shown here is derived from an EMBL/GenBank/DDBJ whole genome shotgun (WGS) entry which is preliminary data.</text>
</comment>
<protein>
    <submittedName>
        <fullName evidence="1">Uncharacterized protein</fullName>
    </submittedName>
</protein>
<evidence type="ECO:0000313" key="1">
    <source>
        <dbReference type="EMBL" id="GBM92690.1"/>
    </source>
</evidence>
<dbReference type="EMBL" id="BGPR01003811">
    <property type="protein sequence ID" value="GBM92690.1"/>
    <property type="molecule type" value="Genomic_DNA"/>
</dbReference>
<organism evidence="1 2">
    <name type="scientific">Araneus ventricosus</name>
    <name type="common">Orbweaver spider</name>
    <name type="synonym">Epeira ventricosa</name>
    <dbReference type="NCBI Taxonomy" id="182803"/>
    <lineage>
        <taxon>Eukaryota</taxon>
        <taxon>Metazoa</taxon>
        <taxon>Ecdysozoa</taxon>
        <taxon>Arthropoda</taxon>
        <taxon>Chelicerata</taxon>
        <taxon>Arachnida</taxon>
        <taxon>Araneae</taxon>
        <taxon>Araneomorphae</taxon>
        <taxon>Entelegynae</taxon>
        <taxon>Araneoidea</taxon>
        <taxon>Araneidae</taxon>
        <taxon>Araneus</taxon>
    </lineage>
</organism>
<sequence length="134" mass="14888">CVCHDLKLCQSIFIVVVGIRPSTAASTLPFSIVRFQILKCFPSVAADISFQNSICTGTLMPLAPTIAMCNWEEKTAPTRLSFTKSGERLDDYGYPKLEILVIPWKAVQNKIKRFRNKMVFDLHSSNAASSMPAC</sequence>
<dbReference type="AlphaFoldDB" id="A0A4Y2JRP6"/>
<dbReference type="Proteomes" id="UP000499080">
    <property type="component" value="Unassembled WGS sequence"/>
</dbReference>
<name>A0A4Y2JRP6_ARAVE</name>
<reference evidence="1 2" key="1">
    <citation type="journal article" date="2019" name="Sci. Rep.">
        <title>Orb-weaving spider Araneus ventricosus genome elucidates the spidroin gene catalogue.</title>
        <authorList>
            <person name="Kono N."/>
            <person name="Nakamura H."/>
            <person name="Ohtoshi R."/>
            <person name="Moran D.A.P."/>
            <person name="Shinohara A."/>
            <person name="Yoshida Y."/>
            <person name="Fujiwara M."/>
            <person name="Mori M."/>
            <person name="Tomita M."/>
            <person name="Arakawa K."/>
        </authorList>
    </citation>
    <scope>NUCLEOTIDE SEQUENCE [LARGE SCALE GENOMIC DNA]</scope>
</reference>
<feature type="non-terminal residue" evidence="1">
    <location>
        <position position="1"/>
    </location>
</feature>
<keyword evidence="2" id="KW-1185">Reference proteome</keyword>